<keyword evidence="2" id="KW-1185">Reference proteome</keyword>
<protein>
    <submittedName>
        <fullName evidence="1">Uncharacterized protein</fullName>
    </submittedName>
</protein>
<evidence type="ECO:0000313" key="2">
    <source>
        <dbReference type="Proteomes" id="UP001163046"/>
    </source>
</evidence>
<comment type="caution">
    <text evidence="1">The sequence shown here is derived from an EMBL/GenBank/DDBJ whole genome shotgun (WGS) entry which is preliminary data.</text>
</comment>
<name>A0A9X0CQF6_9CNID</name>
<dbReference type="EMBL" id="MU826865">
    <property type="protein sequence ID" value="KAJ7370438.1"/>
    <property type="molecule type" value="Genomic_DNA"/>
</dbReference>
<dbReference type="Proteomes" id="UP001163046">
    <property type="component" value="Unassembled WGS sequence"/>
</dbReference>
<organism evidence="1 2">
    <name type="scientific">Desmophyllum pertusum</name>
    <dbReference type="NCBI Taxonomy" id="174260"/>
    <lineage>
        <taxon>Eukaryota</taxon>
        <taxon>Metazoa</taxon>
        <taxon>Cnidaria</taxon>
        <taxon>Anthozoa</taxon>
        <taxon>Hexacorallia</taxon>
        <taxon>Scleractinia</taxon>
        <taxon>Caryophylliina</taxon>
        <taxon>Caryophylliidae</taxon>
        <taxon>Desmophyllum</taxon>
    </lineage>
</organism>
<reference evidence="1" key="1">
    <citation type="submission" date="2023-01" db="EMBL/GenBank/DDBJ databases">
        <title>Genome assembly of the deep-sea coral Lophelia pertusa.</title>
        <authorList>
            <person name="Herrera S."/>
            <person name="Cordes E."/>
        </authorList>
    </citation>
    <scope>NUCLEOTIDE SEQUENCE</scope>
    <source>
        <strain evidence="1">USNM1676648</strain>
        <tissue evidence="1">Polyp</tissue>
    </source>
</reference>
<sequence length="68" mass="8020">MIVVMIYKERLNRKHFSSAEVKRGKNIPRNTQRKHLIPAICSSEFANQRAEEWTKKEAKNLGENPRIQ</sequence>
<accession>A0A9X0CQF6</accession>
<evidence type="ECO:0000313" key="1">
    <source>
        <dbReference type="EMBL" id="KAJ7370438.1"/>
    </source>
</evidence>
<dbReference type="AlphaFoldDB" id="A0A9X0CQF6"/>
<proteinExistence type="predicted"/>
<gene>
    <name evidence="1" type="ORF">OS493_032328</name>
</gene>